<reference evidence="3" key="1">
    <citation type="submission" date="2022-10" db="EMBL/GenBank/DDBJ databases">
        <title>Genome sequence of Actinomyces israelii ATCC 10048.</title>
        <authorList>
            <person name="Watt R.M."/>
            <person name="Tong W.M."/>
        </authorList>
    </citation>
    <scope>NUCLEOTIDE SEQUENCE</scope>
    <source>
        <strain evidence="3">ATCC 10048</strain>
    </source>
</reference>
<keyword evidence="1" id="KW-0742">SOS response</keyword>
<dbReference type="EMBL" id="JAPTMY010000015">
    <property type="protein sequence ID" value="MCZ0857969.1"/>
    <property type="molecule type" value="Genomic_DNA"/>
</dbReference>
<dbReference type="PANTHER" id="PTHR32182">
    <property type="entry name" value="DNA REPLICATION AND REPAIR PROTEIN RECF"/>
    <property type="match status" value="1"/>
</dbReference>
<dbReference type="InterPro" id="IPR003959">
    <property type="entry name" value="ATPase_AAA_core"/>
</dbReference>
<organism evidence="3 4">
    <name type="scientific">Actinomyces israelii</name>
    <dbReference type="NCBI Taxonomy" id="1659"/>
    <lineage>
        <taxon>Bacteria</taxon>
        <taxon>Bacillati</taxon>
        <taxon>Actinomycetota</taxon>
        <taxon>Actinomycetes</taxon>
        <taxon>Actinomycetales</taxon>
        <taxon>Actinomycetaceae</taxon>
        <taxon>Actinomyces</taxon>
    </lineage>
</organism>
<dbReference type="RefSeq" id="WP_268917462.1">
    <property type="nucleotide sequence ID" value="NZ_JAPTMY010000015.1"/>
</dbReference>
<name>A0ABT4I886_9ACTO</name>
<comment type="caution">
    <text evidence="3">The sequence shown here is derived from an EMBL/GenBank/DDBJ whole genome shotgun (WGS) entry which is preliminary data.</text>
</comment>
<dbReference type="SUPFAM" id="SSF52540">
    <property type="entry name" value="P-loop containing nucleoside triphosphate hydrolases"/>
    <property type="match status" value="1"/>
</dbReference>
<dbReference type="InterPro" id="IPR027417">
    <property type="entry name" value="P-loop_NTPase"/>
</dbReference>
<feature type="domain" description="ATPase AAA-type core" evidence="2">
    <location>
        <begin position="26"/>
        <end position="322"/>
    </location>
</feature>
<dbReference type="PANTHER" id="PTHR32182:SF22">
    <property type="entry name" value="ATP-DEPENDENT ENDONUCLEASE, OLD FAMILY-RELATED"/>
    <property type="match status" value="1"/>
</dbReference>
<keyword evidence="4" id="KW-1185">Reference proteome</keyword>
<protein>
    <submittedName>
        <fullName evidence="3">AAA family ATPase</fullName>
    </submittedName>
</protein>
<dbReference type="Gene3D" id="3.40.50.300">
    <property type="entry name" value="P-loop containing nucleotide triphosphate hydrolases"/>
    <property type="match status" value="2"/>
</dbReference>
<sequence>MRITHLAASNWRNFKNVEFDVGERLFVVGPNAAGKSNLLDVFRFLADIVGQGGGLASAIERRGGLGKVRSLFSRTNAKGRLVVDVRLQDGQDSWRYRLSVKGEGKGRNRPVVDEELVMKNGEELLRRPDDRDREDEVLLTQTHLEQIASNQRFRPIADYFDRVQYFHLVPQIIRDPSRALVANDDPFGSDFIVQMNATAPRTRDAWLRRMQEALRAAVPGFVSLTIESDPAGRPHLIAGYKNWRSAPSRQNEADFSDGTLRLIGLLWAIIKTPTSPGILLLEEPELSLNSAIVRILPSMLAQARRSSDLQVILSTHAPEILDDEGISPSEVLVLRVTDDGSRAALLSSSQEAMDDLALGLTASDVVNGLIAPEDLTGLVRAVRSRR</sequence>
<dbReference type="Pfam" id="PF13304">
    <property type="entry name" value="AAA_21"/>
    <property type="match status" value="1"/>
</dbReference>
<keyword evidence="1" id="KW-0227">DNA damage</keyword>
<proteinExistence type="predicted"/>
<dbReference type="InterPro" id="IPR014555">
    <property type="entry name" value="RecF-like"/>
</dbReference>
<dbReference type="Proteomes" id="UP001072034">
    <property type="component" value="Unassembled WGS sequence"/>
</dbReference>
<evidence type="ECO:0000259" key="2">
    <source>
        <dbReference type="Pfam" id="PF13304"/>
    </source>
</evidence>
<dbReference type="PIRSF" id="PIRSF029347">
    <property type="entry name" value="RecF"/>
    <property type="match status" value="1"/>
</dbReference>
<evidence type="ECO:0000313" key="3">
    <source>
        <dbReference type="EMBL" id="MCZ0857969.1"/>
    </source>
</evidence>
<accession>A0ABT4I886</accession>
<evidence type="ECO:0000256" key="1">
    <source>
        <dbReference type="ARBA" id="ARBA00023236"/>
    </source>
</evidence>
<evidence type="ECO:0000313" key="4">
    <source>
        <dbReference type="Proteomes" id="UP001072034"/>
    </source>
</evidence>
<gene>
    <name evidence="3" type="ORF">OHJ16_07910</name>
</gene>